<dbReference type="EMBL" id="FOTF01000015">
    <property type="protein sequence ID" value="SFL36381.1"/>
    <property type="molecule type" value="Genomic_DNA"/>
</dbReference>
<keyword evidence="12" id="KW-0449">Lipoprotein</keyword>
<dbReference type="GO" id="GO:0046872">
    <property type="term" value="F:metal ion binding"/>
    <property type="evidence" value="ECO:0007669"/>
    <property type="project" value="UniProtKB-KW"/>
</dbReference>
<evidence type="ECO:0000256" key="2">
    <source>
        <dbReference type="ARBA" id="ARBA00011955"/>
    </source>
</evidence>
<keyword evidence="11" id="KW-0732">Signal</keyword>
<evidence type="ECO:0000256" key="7">
    <source>
        <dbReference type="ARBA" id="ARBA00022827"/>
    </source>
</evidence>
<comment type="cofactor">
    <cofactor evidence="1">
        <name>Mg(2+)</name>
        <dbReference type="ChEBI" id="CHEBI:18420"/>
    </cofactor>
</comment>
<organism evidence="12 13">
    <name type="scientific">Loktanella salsilacus</name>
    <dbReference type="NCBI Taxonomy" id="195913"/>
    <lineage>
        <taxon>Bacteria</taxon>
        <taxon>Pseudomonadati</taxon>
        <taxon>Pseudomonadota</taxon>
        <taxon>Alphaproteobacteria</taxon>
        <taxon>Rhodobacterales</taxon>
        <taxon>Roseobacteraceae</taxon>
        <taxon>Loktanella</taxon>
    </lineage>
</organism>
<evidence type="ECO:0000256" key="5">
    <source>
        <dbReference type="ARBA" id="ARBA00022679"/>
    </source>
</evidence>
<dbReference type="Proteomes" id="UP000199550">
    <property type="component" value="Unassembled WGS sequence"/>
</dbReference>
<dbReference type="InterPro" id="IPR024932">
    <property type="entry name" value="ApbE"/>
</dbReference>
<keyword evidence="7" id="KW-0274">FAD</keyword>
<comment type="catalytic activity">
    <reaction evidence="10">
        <text>L-threonyl-[protein] + FAD = FMN-L-threonyl-[protein] + AMP + H(+)</text>
        <dbReference type="Rhea" id="RHEA:36847"/>
        <dbReference type="Rhea" id="RHEA-COMP:11060"/>
        <dbReference type="Rhea" id="RHEA-COMP:11061"/>
        <dbReference type="ChEBI" id="CHEBI:15378"/>
        <dbReference type="ChEBI" id="CHEBI:30013"/>
        <dbReference type="ChEBI" id="CHEBI:57692"/>
        <dbReference type="ChEBI" id="CHEBI:74257"/>
        <dbReference type="ChEBI" id="CHEBI:456215"/>
        <dbReference type="EC" id="2.7.1.180"/>
    </reaction>
</comment>
<feature type="chain" id="PRO_5039897429" description="FAD:protein FMN transferase" evidence="11">
    <location>
        <begin position="23"/>
        <end position="287"/>
    </location>
</feature>
<reference evidence="12 13" key="1">
    <citation type="submission" date="2016-10" db="EMBL/GenBank/DDBJ databases">
        <authorList>
            <person name="de Groot N.N."/>
        </authorList>
    </citation>
    <scope>NUCLEOTIDE SEQUENCE [LARGE SCALE GENOMIC DNA]</scope>
    <source>
        <strain evidence="12 13">DSM 16199</strain>
    </source>
</reference>
<evidence type="ECO:0000256" key="11">
    <source>
        <dbReference type="SAM" id="SignalP"/>
    </source>
</evidence>
<dbReference type="RefSeq" id="WP_175499344.1">
    <property type="nucleotide sequence ID" value="NZ_FOTF01000015.1"/>
</dbReference>
<evidence type="ECO:0000256" key="6">
    <source>
        <dbReference type="ARBA" id="ARBA00022723"/>
    </source>
</evidence>
<proteinExistence type="predicted"/>
<feature type="signal peptide" evidence="11">
    <location>
        <begin position="1"/>
        <end position="22"/>
    </location>
</feature>
<keyword evidence="5" id="KW-0808">Transferase</keyword>
<keyword evidence="8" id="KW-0460">Magnesium</keyword>
<dbReference type="Pfam" id="PF02424">
    <property type="entry name" value="ApbE"/>
    <property type="match status" value="1"/>
</dbReference>
<name>A0A1I4H4Q6_9RHOB</name>
<dbReference type="Gene3D" id="3.10.520.10">
    <property type="entry name" value="ApbE-like domains"/>
    <property type="match status" value="1"/>
</dbReference>
<evidence type="ECO:0000313" key="13">
    <source>
        <dbReference type="Proteomes" id="UP000199550"/>
    </source>
</evidence>
<dbReference type="PANTHER" id="PTHR30040:SF2">
    <property type="entry name" value="FAD:PROTEIN FMN TRANSFERASE"/>
    <property type="match status" value="1"/>
</dbReference>
<dbReference type="InterPro" id="IPR003374">
    <property type="entry name" value="ApbE-like_sf"/>
</dbReference>
<dbReference type="EC" id="2.7.1.180" evidence="2"/>
<keyword evidence="4" id="KW-0285">Flavoprotein</keyword>
<evidence type="ECO:0000313" key="12">
    <source>
        <dbReference type="EMBL" id="SFL36381.1"/>
    </source>
</evidence>
<evidence type="ECO:0000256" key="1">
    <source>
        <dbReference type="ARBA" id="ARBA00001946"/>
    </source>
</evidence>
<gene>
    <name evidence="12" type="ORF">SAMN04488004_11584</name>
</gene>
<dbReference type="PANTHER" id="PTHR30040">
    <property type="entry name" value="THIAMINE BIOSYNTHESIS LIPOPROTEIN APBE"/>
    <property type="match status" value="1"/>
</dbReference>
<protein>
    <recommendedName>
        <fullName evidence="3">FAD:protein FMN transferase</fullName>
        <ecNumber evidence="2">2.7.1.180</ecNumber>
    </recommendedName>
    <alternativeName>
        <fullName evidence="9">Flavin transferase</fullName>
    </alternativeName>
</protein>
<keyword evidence="6" id="KW-0479">Metal-binding</keyword>
<sequence length="287" mass="29749">MKRRRFLTLTAAALAIPRGARASSWQGTALGADVSITLTGRGSQDALAGVRQTLARIEGLFSLYTPSALTQLNTQGILPAPPADFTALCQIISRVHALTGRRFDPTVQPLWTALATGTDPRAARALIGWDRVTLSPDRITLAPHQALTFNGIAQGFATDIITAELAAAGFTHALINIGEYRALGGPWHIGIADPAAGQIAQLALTGQAVATSSPAAIMAGNTPHILSPAGHPPLWSTASVTAPSAALADALSTAFCLMDRAAITQTLAQLPGTEARLVDMDGNLSRA</sequence>
<evidence type="ECO:0000256" key="8">
    <source>
        <dbReference type="ARBA" id="ARBA00022842"/>
    </source>
</evidence>
<evidence type="ECO:0000256" key="3">
    <source>
        <dbReference type="ARBA" id="ARBA00016337"/>
    </source>
</evidence>
<evidence type="ECO:0000256" key="4">
    <source>
        <dbReference type="ARBA" id="ARBA00022630"/>
    </source>
</evidence>
<accession>A0A1I4H4Q6</accession>
<keyword evidence="13" id="KW-1185">Reference proteome</keyword>
<evidence type="ECO:0000256" key="10">
    <source>
        <dbReference type="ARBA" id="ARBA00048540"/>
    </source>
</evidence>
<evidence type="ECO:0000256" key="9">
    <source>
        <dbReference type="ARBA" id="ARBA00031306"/>
    </source>
</evidence>
<dbReference type="SUPFAM" id="SSF143631">
    <property type="entry name" value="ApbE-like"/>
    <property type="match status" value="1"/>
</dbReference>
<dbReference type="STRING" id="195913.SAMN04488004_11584"/>
<dbReference type="AlphaFoldDB" id="A0A1I4H4Q6"/>
<dbReference type="GO" id="GO:0016740">
    <property type="term" value="F:transferase activity"/>
    <property type="evidence" value="ECO:0007669"/>
    <property type="project" value="UniProtKB-KW"/>
</dbReference>